<proteinExistence type="predicted"/>
<organism evidence="1 2">
    <name type="scientific">Labrys miyagiensis</name>
    <dbReference type="NCBI Taxonomy" id="346912"/>
    <lineage>
        <taxon>Bacteria</taxon>
        <taxon>Pseudomonadati</taxon>
        <taxon>Pseudomonadota</taxon>
        <taxon>Alphaproteobacteria</taxon>
        <taxon>Hyphomicrobiales</taxon>
        <taxon>Xanthobacteraceae</taxon>
        <taxon>Labrys</taxon>
    </lineage>
</organism>
<evidence type="ECO:0000313" key="2">
    <source>
        <dbReference type="Proteomes" id="UP001156882"/>
    </source>
</evidence>
<gene>
    <name evidence="1" type="ORF">GCM10007874_54630</name>
</gene>
<dbReference type="Proteomes" id="UP001156882">
    <property type="component" value="Unassembled WGS sequence"/>
</dbReference>
<dbReference type="EMBL" id="BSPC01000063">
    <property type="protein sequence ID" value="GLS22445.1"/>
    <property type="molecule type" value="Genomic_DNA"/>
</dbReference>
<name>A0ABQ6CQP3_9HYPH</name>
<sequence>MQAVEPNAGGNFEATHHFGFDVIERNLQVDNGGVHAASLRYCYSLAQLEQGGLQGRFELSLFIAYIGRIEFGGRFNSAA</sequence>
<protein>
    <submittedName>
        <fullName evidence="1">Uncharacterized protein</fullName>
    </submittedName>
</protein>
<keyword evidence="2" id="KW-1185">Reference proteome</keyword>
<accession>A0ABQ6CQP3</accession>
<reference evidence="2" key="1">
    <citation type="journal article" date="2019" name="Int. J. Syst. Evol. Microbiol.">
        <title>The Global Catalogue of Microorganisms (GCM) 10K type strain sequencing project: providing services to taxonomists for standard genome sequencing and annotation.</title>
        <authorList>
            <consortium name="The Broad Institute Genomics Platform"/>
            <consortium name="The Broad Institute Genome Sequencing Center for Infectious Disease"/>
            <person name="Wu L."/>
            <person name="Ma J."/>
        </authorList>
    </citation>
    <scope>NUCLEOTIDE SEQUENCE [LARGE SCALE GENOMIC DNA]</scope>
    <source>
        <strain evidence="2">NBRC 101365</strain>
    </source>
</reference>
<evidence type="ECO:0000313" key="1">
    <source>
        <dbReference type="EMBL" id="GLS22445.1"/>
    </source>
</evidence>
<comment type="caution">
    <text evidence="1">The sequence shown here is derived from an EMBL/GenBank/DDBJ whole genome shotgun (WGS) entry which is preliminary data.</text>
</comment>